<dbReference type="InterPro" id="IPR013762">
    <property type="entry name" value="Integrase-like_cat_sf"/>
</dbReference>
<evidence type="ECO:0000313" key="10">
    <source>
        <dbReference type="Proteomes" id="UP001592531"/>
    </source>
</evidence>
<dbReference type="Proteomes" id="UP001592531">
    <property type="component" value="Unassembled WGS sequence"/>
</dbReference>
<evidence type="ECO:0000256" key="3">
    <source>
        <dbReference type="ARBA" id="ARBA00023125"/>
    </source>
</evidence>
<evidence type="ECO:0000256" key="1">
    <source>
        <dbReference type="ARBA" id="ARBA00008857"/>
    </source>
</evidence>
<comment type="caution">
    <text evidence="9">The sequence shown here is derived from an EMBL/GenBank/DDBJ whole genome shotgun (WGS) entry which is preliminary data.</text>
</comment>
<accession>A0ABV6VU34</accession>
<evidence type="ECO:0000259" key="7">
    <source>
        <dbReference type="PROSITE" id="PS51898"/>
    </source>
</evidence>
<dbReference type="Pfam" id="PF26003">
    <property type="entry name" value="Integrase_N_phage"/>
    <property type="match status" value="1"/>
</dbReference>
<proteinExistence type="inferred from homology"/>
<protein>
    <submittedName>
        <fullName evidence="9">Tyrosine-type recombinase/integrase</fullName>
    </submittedName>
</protein>
<organism evidence="9 10">
    <name type="scientific">Streptacidiphilus cavernicola</name>
    <dbReference type="NCBI Taxonomy" id="3342716"/>
    <lineage>
        <taxon>Bacteria</taxon>
        <taxon>Bacillati</taxon>
        <taxon>Actinomycetota</taxon>
        <taxon>Actinomycetes</taxon>
        <taxon>Kitasatosporales</taxon>
        <taxon>Streptomycetaceae</taxon>
        <taxon>Streptacidiphilus</taxon>
    </lineage>
</organism>
<dbReference type="InterPro" id="IPR011010">
    <property type="entry name" value="DNA_brk_join_enz"/>
</dbReference>
<dbReference type="InterPro" id="IPR044068">
    <property type="entry name" value="CB"/>
</dbReference>
<keyword evidence="3 5" id="KW-0238">DNA-binding</keyword>
<evidence type="ECO:0000256" key="6">
    <source>
        <dbReference type="SAM" id="MobiDB-lite"/>
    </source>
</evidence>
<feature type="domain" description="Core-binding (CB)" evidence="8">
    <location>
        <begin position="71"/>
        <end position="151"/>
    </location>
</feature>
<evidence type="ECO:0000259" key="8">
    <source>
        <dbReference type="PROSITE" id="PS51900"/>
    </source>
</evidence>
<evidence type="ECO:0000256" key="2">
    <source>
        <dbReference type="ARBA" id="ARBA00022908"/>
    </source>
</evidence>
<dbReference type="InterPro" id="IPR004107">
    <property type="entry name" value="Integrase_SAM-like_N"/>
</dbReference>
<evidence type="ECO:0000256" key="5">
    <source>
        <dbReference type="PROSITE-ProRule" id="PRU01248"/>
    </source>
</evidence>
<dbReference type="Pfam" id="PF14659">
    <property type="entry name" value="Phage_int_SAM_3"/>
    <property type="match status" value="1"/>
</dbReference>
<feature type="region of interest" description="Disordered" evidence="6">
    <location>
        <begin position="366"/>
        <end position="388"/>
    </location>
</feature>
<evidence type="ECO:0000313" key="9">
    <source>
        <dbReference type="EMBL" id="MFC1417269.1"/>
    </source>
</evidence>
<dbReference type="PANTHER" id="PTHR30349">
    <property type="entry name" value="PHAGE INTEGRASE-RELATED"/>
    <property type="match status" value="1"/>
</dbReference>
<reference evidence="9 10" key="1">
    <citation type="submission" date="2024-09" db="EMBL/GenBank/DDBJ databases">
        <authorList>
            <person name="Lee S.D."/>
        </authorList>
    </citation>
    <scope>NUCLEOTIDE SEQUENCE [LARGE SCALE GENOMIC DNA]</scope>
    <source>
        <strain evidence="9 10">N8-3</strain>
    </source>
</reference>
<feature type="domain" description="Tyr recombinase" evidence="7">
    <location>
        <begin position="172"/>
        <end position="360"/>
    </location>
</feature>
<keyword evidence="4" id="KW-0233">DNA recombination</keyword>
<dbReference type="SUPFAM" id="SSF56349">
    <property type="entry name" value="DNA breaking-rejoining enzymes"/>
    <property type="match status" value="1"/>
</dbReference>
<dbReference type="InterPro" id="IPR058717">
    <property type="entry name" value="Phage_L5_Integrase_N"/>
</dbReference>
<dbReference type="InterPro" id="IPR002104">
    <property type="entry name" value="Integrase_catalytic"/>
</dbReference>
<dbReference type="PROSITE" id="PS51898">
    <property type="entry name" value="TYR_RECOMBINASE"/>
    <property type="match status" value="1"/>
</dbReference>
<dbReference type="Gene3D" id="1.10.443.10">
    <property type="entry name" value="Intergrase catalytic core"/>
    <property type="match status" value="1"/>
</dbReference>
<dbReference type="Pfam" id="PF00589">
    <property type="entry name" value="Phage_integrase"/>
    <property type="match status" value="1"/>
</dbReference>
<keyword evidence="10" id="KW-1185">Reference proteome</keyword>
<dbReference type="InterPro" id="IPR010998">
    <property type="entry name" value="Integrase_recombinase_N"/>
</dbReference>
<dbReference type="PROSITE" id="PS51900">
    <property type="entry name" value="CB"/>
    <property type="match status" value="1"/>
</dbReference>
<name>A0ABV6VU34_9ACTN</name>
<keyword evidence="2" id="KW-0229">DNA integration</keyword>
<evidence type="ECO:0000256" key="4">
    <source>
        <dbReference type="ARBA" id="ARBA00023172"/>
    </source>
</evidence>
<dbReference type="InterPro" id="IPR050090">
    <property type="entry name" value="Tyrosine_recombinase_XerCD"/>
</dbReference>
<dbReference type="CDD" id="cd01189">
    <property type="entry name" value="INT_ICEBs1_C_like"/>
    <property type="match status" value="1"/>
</dbReference>
<gene>
    <name evidence="9" type="ORF">ACEZDE_11505</name>
</gene>
<comment type="similarity">
    <text evidence="1">Belongs to the 'phage' integrase family.</text>
</comment>
<sequence length="388" mass="42962">MANAKGNRRRFGSVRQLRSGRWQIRYPDPRTGLMRPGERTYDTKTDATVALTLIEADITRGDWTDPDAGNVNFGEYADNWLRDRELAARTRERYEGVIRLHLKPGLGAGTLVAITPAKVRSWRTDLLEAGVGAPTVAKAYRVLRAVLHTAVDDGLIPRNPCRIKGAADDKSPERPILTLAEVYAVADAIQPRYRALVLLAAFSSLRFGELAALTRRDLDLERQIVRVRRAQVELATGQLPVKDPKSAAGVRPVALPSAIVKDMETHLRWFGESESSGRLFVGPKGGKLRRSNFHHIWSKALADAGVLPVRFHDLRHTGNTMAADTGASTRELMHRMGHSTMDAALRYQHMRGERDRLIADAMDAEIKKAQGNGRKRLPKQDPPAASGA</sequence>
<dbReference type="EMBL" id="JBHFAB010000007">
    <property type="protein sequence ID" value="MFC1417269.1"/>
    <property type="molecule type" value="Genomic_DNA"/>
</dbReference>
<dbReference type="PANTHER" id="PTHR30349:SF64">
    <property type="entry name" value="PROPHAGE INTEGRASE INTD-RELATED"/>
    <property type="match status" value="1"/>
</dbReference>
<dbReference type="Gene3D" id="1.10.150.130">
    <property type="match status" value="1"/>
</dbReference>
<dbReference type="RefSeq" id="WP_380535238.1">
    <property type="nucleotide sequence ID" value="NZ_JBHFAB010000007.1"/>
</dbReference>